<dbReference type="AlphaFoldDB" id="A0A8J7GYW2"/>
<protein>
    <submittedName>
        <fullName evidence="3">ABC-type transporter Mla subunit MlaD</fullName>
    </submittedName>
</protein>
<gene>
    <name evidence="3" type="ORF">IW245_007045</name>
</gene>
<feature type="coiled-coil region" evidence="1">
    <location>
        <begin position="18"/>
        <end position="49"/>
    </location>
</feature>
<feature type="transmembrane region" description="Helical" evidence="2">
    <location>
        <begin position="198"/>
        <end position="219"/>
    </location>
</feature>
<reference evidence="3" key="1">
    <citation type="submission" date="2020-11" db="EMBL/GenBank/DDBJ databases">
        <title>Sequencing the genomes of 1000 actinobacteria strains.</title>
        <authorList>
            <person name="Klenk H.-P."/>
        </authorList>
    </citation>
    <scope>NUCLEOTIDE SEQUENCE</scope>
    <source>
        <strain evidence="3">DSM 45356</strain>
    </source>
</reference>
<keyword evidence="2" id="KW-0472">Membrane</keyword>
<dbReference type="Proteomes" id="UP000622552">
    <property type="component" value="Unassembled WGS sequence"/>
</dbReference>
<proteinExistence type="predicted"/>
<feature type="transmembrane region" description="Helical" evidence="2">
    <location>
        <begin position="167"/>
        <end position="186"/>
    </location>
</feature>
<organism evidence="3 4">
    <name type="scientific">Longispora fulva</name>
    <dbReference type="NCBI Taxonomy" id="619741"/>
    <lineage>
        <taxon>Bacteria</taxon>
        <taxon>Bacillati</taxon>
        <taxon>Actinomycetota</taxon>
        <taxon>Actinomycetes</taxon>
        <taxon>Micromonosporales</taxon>
        <taxon>Micromonosporaceae</taxon>
        <taxon>Longispora</taxon>
    </lineage>
</organism>
<evidence type="ECO:0000313" key="4">
    <source>
        <dbReference type="Proteomes" id="UP000622552"/>
    </source>
</evidence>
<accession>A0A8J7GYW2</accession>
<keyword evidence="1" id="KW-0175">Coiled coil</keyword>
<sequence length="220" mass="23641">MSSVAEYRALVGQVAGALEQANAEARQAAQAHDAAARRIEERLEAARAAVLARQEDLARAREDVERADNTAERVWRDVRSYVGRRMAKRMGDMPDVLVAPAGTDPEELLSTAKDLMARARRGEWSPDPIKYSGIVAVLIGAIVAASIFGLARLVLGFGDEETLLSNLLAQLAVFLSPFAGIPLVVWGMARFRGQRTGVGTVALTVLGGLVVSCSLTFLIR</sequence>
<keyword evidence="2" id="KW-0812">Transmembrane</keyword>
<comment type="caution">
    <text evidence="3">The sequence shown here is derived from an EMBL/GenBank/DDBJ whole genome shotgun (WGS) entry which is preliminary data.</text>
</comment>
<name>A0A8J7GYW2_9ACTN</name>
<dbReference type="RefSeq" id="WP_197007352.1">
    <property type="nucleotide sequence ID" value="NZ_BONS01000019.1"/>
</dbReference>
<evidence type="ECO:0000256" key="2">
    <source>
        <dbReference type="SAM" id="Phobius"/>
    </source>
</evidence>
<keyword evidence="4" id="KW-1185">Reference proteome</keyword>
<evidence type="ECO:0000313" key="3">
    <source>
        <dbReference type="EMBL" id="MBG6140851.1"/>
    </source>
</evidence>
<feature type="transmembrane region" description="Helical" evidence="2">
    <location>
        <begin position="131"/>
        <end position="155"/>
    </location>
</feature>
<evidence type="ECO:0000256" key="1">
    <source>
        <dbReference type="SAM" id="Coils"/>
    </source>
</evidence>
<dbReference type="EMBL" id="JADOUF010000001">
    <property type="protein sequence ID" value="MBG6140851.1"/>
    <property type="molecule type" value="Genomic_DNA"/>
</dbReference>
<keyword evidence="2" id="KW-1133">Transmembrane helix</keyword>